<evidence type="ECO:0000313" key="1">
    <source>
        <dbReference type="EMBL" id="GMR49786.1"/>
    </source>
</evidence>
<gene>
    <name evidence="1" type="ORF">PMAYCL1PPCAC_19981</name>
</gene>
<evidence type="ECO:0000313" key="2">
    <source>
        <dbReference type="Proteomes" id="UP001328107"/>
    </source>
</evidence>
<organism evidence="1 2">
    <name type="scientific">Pristionchus mayeri</name>
    <dbReference type="NCBI Taxonomy" id="1317129"/>
    <lineage>
        <taxon>Eukaryota</taxon>
        <taxon>Metazoa</taxon>
        <taxon>Ecdysozoa</taxon>
        <taxon>Nematoda</taxon>
        <taxon>Chromadorea</taxon>
        <taxon>Rhabditida</taxon>
        <taxon>Rhabditina</taxon>
        <taxon>Diplogasteromorpha</taxon>
        <taxon>Diplogasteroidea</taxon>
        <taxon>Neodiplogasteridae</taxon>
        <taxon>Pristionchus</taxon>
    </lineage>
</organism>
<proteinExistence type="predicted"/>
<dbReference type="EMBL" id="BTRK01000004">
    <property type="protein sequence ID" value="GMR49786.1"/>
    <property type="molecule type" value="Genomic_DNA"/>
</dbReference>
<accession>A0AAN5I3P8</accession>
<keyword evidence="2" id="KW-1185">Reference proteome</keyword>
<dbReference type="AlphaFoldDB" id="A0AAN5I3P8"/>
<protein>
    <submittedName>
        <fullName evidence="1">Uncharacterized protein</fullName>
    </submittedName>
</protein>
<comment type="caution">
    <text evidence="1">The sequence shown here is derived from an EMBL/GenBank/DDBJ whole genome shotgun (WGS) entry which is preliminary data.</text>
</comment>
<sequence length="149" mass="17209">MDGATRCTQRKYSTANPVIFLLSLSSIVRTMHIFQPPVTGIDRCSNYFLGHYDFDWASIFLDMFSRKLDKLRVQNSAFPRYLPDVSADMLIAHLPELGKRIWFECSSDNYPYGLQYILHDHAVQAEPSFVRCGSLSIKHSLRVKEPFSR</sequence>
<name>A0AAN5I3P8_9BILA</name>
<reference evidence="2" key="1">
    <citation type="submission" date="2022-10" db="EMBL/GenBank/DDBJ databases">
        <title>Genome assembly of Pristionchus species.</title>
        <authorList>
            <person name="Yoshida K."/>
            <person name="Sommer R.J."/>
        </authorList>
    </citation>
    <scope>NUCLEOTIDE SEQUENCE [LARGE SCALE GENOMIC DNA]</scope>
    <source>
        <strain evidence="2">RS5460</strain>
    </source>
</reference>
<dbReference type="Proteomes" id="UP001328107">
    <property type="component" value="Unassembled WGS sequence"/>
</dbReference>